<comment type="caution">
    <text evidence="1">The sequence shown here is derived from an EMBL/GenBank/DDBJ whole genome shotgun (WGS) entry which is preliminary data.</text>
</comment>
<accession>A0A9P0NV44</accession>
<dbReference type="EMBL" id="CAKOFQ010006671">
    <property type="protein sequence ID" value="CAH1957521.1"/>
    <property type="molecule type" value="Genomic_DNA"/>
</dbReference>
<proteinExistence type="predicted"/>
<name>A0A9P0NV44_ACAOB</name>
<evidence type="ECO:0000313" key="1">
    <source>
        <dbReference type="EMBL" id="CAH1957521.1"/>
    </source>
</evidence>
<dbReference type="Proteomes" id="UP001152888">
    <property type="component" value="Unassembled WGS sequence"/>
</dbReference>
<gene>
    <name evidence="1" type="ORF">ACAOBT_LOCUS2148</name>
</gene>
<evidence type="ECO:0000313" key="2">
    <source>
        <dbReference type="Proteomes" id="UP001152888"/>
    </source>
</evidence>
<sequence length="93" mass="11176">MSNLFTLLCNALKIVQPCRCLAYTRASTIKIKRLPYNNSIYTVENPEMQTKQRRRCRKFKKVINTVIQQQELRNKFPADHGVYDYEQRRQPRL</sequence>
<reference evidence="1" key="1">
    <citation type="submission" date="2022-03" db="EMBL/GenBank/DDBJ databases">
        <authorList>
            <person name="Sayadi A."/>
        </authorList>
    </citation>
    <scope>NUCLEOTIDE SEQUENCE</scope>
</reference>
<keyword evidence="2" id="KW-1185">Reference proteome</keyword>
<organism evidence="1 2">
    <name type="scientific">Acanthoscelides obtectus</name>
    <name type="common">Bean weevil</name>
    <name type="synonym">Bruchus obtectus</name>
    <dbReference type="NCBI Taxonomy" id="200917"/>
    <lineage>
        <taxon>Eukaryota</taxon>
        <taxon>Metazoa</taxon>
        <taxon>Ecdysozoa</taxon>
        <taxon>Arthropoda</taxon>
        <taxon>Hexapoda</taxon>
        <taxon>Insecta</taxon>
        <taxon>Pterygota</taxon>
        <taxon>Neoptera</taxon>
        <taxon>Endopterygota</taxon>
        <taxon>Coleoptera</taxon>
        <taxon>Polyphaga</taxon>
        <taxon>Cucujiformia</taxon>
        <taxon>Chrysomeloidea</taxon>
        <taxon>Chrysomelidae</taxon>
        <taxon>Bruchinae</taxon>
        <taxon>Bruchini</taxon>
        <taxon>Acanthoscelides</taxon>
    </lineage>
</organism>
<dbReference type="AlphaFoldDB" id="A0A9P0NV44"/>
<protein>
    <submittedName>
        <fullName evidence="1">Uncharacterized protein</fullName>
    </submittedName>
</protein>